<keyword evidence="4" id="KW-0645">Protease</keyword>
<dbReference type="SUPFAM" id="SSF52949">
    <property type="entry name" value="Macro domain-like"/>
    <property type="match status" value="1"/>
</dbReference>
<dbReference type="PRINTS" id="PR00481">
    <property type="entry name" value="LAMNOPPTDASE"/>
</dbReference>
<keyword evidence="5" id="KW-0378">Hydrolase</keyword>
<evidence type="ECO:0000256" key="3">
    <source>
        <dbReference type="ARBA" id="ARBA00022438"/>
    </source>
</evidence>
<comment type="catalytic activity">
    <reaction evidence="6">
        <text>an S-substituted L-cysteinylglycine + H2O = an S-substituted L-cysteine + glycine</text>
        <dbReference type="Rhea" id="RHEA:60444"/>
        <dbReference type="ChEBI" id="CHEBI:15377"/>
        <dbReference type="ChEBI" id="CHEBI:57305"/>
        <dbReference type="ChEBI" id="CHEBI:58717"/>
        <dbReference type="ChEBI" id="CHEBI:143103"/>
        <dbReference type="EC" id="3.4.13.23"/>
    </reaction>
    <physiologicalReaction direction="left-to-right" evidence="6">
        <dbReference type="Rhea" id="RHEA:60445"/>
    </physiologicalReaction>
</comment>
<comment type="catalytic activity">
    <reaction evidence="13">
        <text>S-benzyl-L-cysteinylglycine + H2O = S-benzyl-L-cysteine + glycine</text>
        <dbReference type="Rhea" id="RHEA:62568"/>
        <dbReference type="ChEBI" id="CHEBI:15377"/>
        <dbReference type="ChEBI" id="CHEBI:57305"/>
        <dbReference type="ChEBI" id="CHEBI:145802"/>
        <dbReference type="ChEBI" id="CHEBI:145803"/>
    </reaction>
    <physiologicalReaction direction="left-to-right" evidence="13">
        <dbReference type="Rhea" id="RHEA:62569"/>
    </physiologicalReaction>
</comment>
<feature type="domain" description="Cytosol aminopeptidase" evidence="15">
    <location>
        <begin position="205"/>
        <end position="516"/>
    </location>
</feature>
<dbReference type="Pfam" id="PF02789">
    <property type="entry name" value="Peptidase_M17_N"/>
    <property type="match status" value="1"/>
</dbReference>
<evidence type="ECO:0000256" key="13">
    <source>
        <dbReference type="ARBA" id="ARBA00047881"/>
    </source>
</evidence>
<dbReference type="GO" id="GO:0030145">
    <property type="term" value="F:manganese ion binding"/>
    <property type="evidence" value="ECO:0007669"/>
    <property type="project" value="InterPro"/>
</dbReference>
<evidence type="ECO:0000259" key="16">
    <source>
        <dbReference type="Pfam" id="PF02789"/>
    </source>
</evidence>
<dbReference type="Pfam" id="PF00883">
    <property type="entry name" value="Peptidase_M17"/>
    <property type="match status" value="1"/>
</dbReference>
<evidence type="ECO:0000313" key="18">
    <source>
        <dbReference type="Proteomes" id="UP000295192"/>
    </source>
</evidence>
<dbReference type="InterPro" id="IPR011356">
    <property type="entry name" value="Leucine_aapep/pepB"/>
</dbReference>
<evidence type="ECO:0000256" key="9">
    <source>
        <dbReference type="ARBA" id="ARBA00030930"/>
    </source>
</evidence>
<comment type="catalytic activity">
    <reaction evidence="14">
        <text>L-cysteinylglycine + H2O = L-cysteine + glycine</text>
        <dbReference type="Rhea" id="RHEA:28783"/>
        <dbReference type="ChEBI" id="CHEBI:15377"/>
        <dbReference type="ChEBI" id="CHEBI:35235"/>
        <dbReference type="ChEBI" id="CHEBI:57305"/>
        <dbReference type="ChEBI" id="CHEBI:61694"/>
    </reaction>
    <physiologicalReaction direction="left-to-right" evidence="14">
        <dbReference type="Rhea" id="RHEA:28784"/>
    </physiologicalReaction>
</comment>
<evidence type="ECO:0000259" key="15">
    <source>
        <dbReference type="Pfam" id="PF00883"/>
    </source>
</evidence>
<comment type="similarity">
    <text evidence="1">Belongs to the peptidase M17 family.</text>
</comment>
<evidence type="ECO:0000256" key="6">
    <source>
        <dbReference type="ARBA" id="ARBA00023511"/>
    </source>
</evidence>
<dbReference type="EC" id="3.4.13.23" evidence="7"/>
<dbReference type="Proteomes" id="UP000295192">
    <property type="component" value="Unassembled WGS sequence"/>
</dbReference>
<dbReference type="AlphaFoldDB" id="A0A484BSA9"/>
<evidence type="ECO:0000256" key="4">
    <source>
        <dbReference type="ARBA" id="ARBA00022670"/>
    </source>
</evidence>
<accession>A0A484BSA9</accession>
<dbReference type="InterPro" id="IPR008283">
    <property type="entry name" value="Peptidase_M17_N"/>
</dbReference>
<dbReference type="GO" id="GO:0006508">
    <property type="term" value="P:proteolysis"/>
    <property type="evidence" value="ECO:0007669"/>
    <property type="project" value="UniProtKB-KW"/>
</dbReference>
<evidence type="ECO:0000256" key="1">
    <source>
        <dbReference type="ARBA" id="ARBA00009528"/>
    </source>
</evidence>
<evidence type="ECO:0000256" key="8">
    <source>
        <dbReference type="ARBA" id="ARBA00029605"/>
    </source>
</evidence>
<dbReference type="OMA" id="MPLWKYF"/>
<keyword evidence="18" id="KW-1185">Reference proteome</keyword>
<dbReference type="OrthoDB" id="412814at2759"/>
<dbReference type="GO" id="GO:0005737">
    <property type="term" value="C:cytoplasm"/>
    <property type="evidence" value="ECO:0007669"/>
    <property type="project" value="InterPro"/>
</dbReference>
<dbReference type="GO" id="GO:0070006">
    <property type="term" value="F:metalloaminopeptidase activity"/>
    <property type="evidence" value="ECO:0007669"/>
    <property type="project" value="InterPro"/>
</dbReference>
<dbReference type="PANTHER" id="PTHR11963">
    <property type="entry name" value="LEUCINE AMINOPEPTIDASE-RELATED"/>
    <property type="match status" value="1"/>
</dbReference>
<name>A0A484BSA9_DRONA</name>
<comment type="caution">
    <text evidence="17">The sequence shown here is derived from an EMBL/GenBank/DDBJ whole genome shotgun (WGS) entry which is preliminary data.</text>
</comment>
<dbReference type="InterPro" id="IPR043472">
    <property type="entry name" value="Macro_dom-like"/>
</dbReference>
<keyword evidence="3" id="KW-0031">Aminopeptidase</keyword>
<dbReference type="STRING" id="7232.A0A484BSA9"/>
<gene>
    <name evidence="17" type="ORF">AWZ03_002073</name>
</gene>
<evidence type="ECO:0000256" key="7">
    <source>
        <dbReference type="ARBA" id="ARBA00023625"/>
    </source>
</evidence>
<feature type="domain" description="Peptidase M17 leucyl aminopeptidase N-terminal" evidence="16">
    <location>
        <begin position="44"/>
        <end position="169"/>
    </location>
</feature>
<proteinExistence type="inferred from homology"/>
<sequence length="525" mass="57093">MARAQVLCCNRSVVGLLRFNRVVSFMPRVHFMQIRSKCEQKGVVIGLYLKDGEKAPQLTPNGEKFDDRVAGKISELIKETNMDGELGKGRMFNNLDKEYSSVVVVGLGKEGIGYDAEEAIDAGMENARVAAAVGTRSLQLQGASHVAVDGMEYPEQAAEGAAMAVWRYNVNIRKSRRIEVPKVELYGSSDVDAWTRGLFKAESQNLARRLSETPANQMTPSTFAQATIDSLCPCGVTVEVRSMDWIEEQRLNSFLMVAKGSCEPPLVLEINYIGSSPEDKPLLLIGKGLTFNSGGLSLKPKNGMDVFRADVSGAAAVVATIRAAAALSLPINVTAVLPLCENMPSGMAVKPGDVVTLINGKTVCIKSVSSAGAVMLADPMLYAQNIHKPKMIIDLGTHAKGVAYGLGASATGLWTNNTMLWQQFEKAGSITGDRVWRFPLWQHFKRLVEPNLTYDMCNVGRGPASSCLTAALLHKMVPCLDWVHLDTRGTGLTVEDGVPPYLLRDRMSGRPTRTLIQFLHQMACK</sequence>
<protein>
    <recommendedName>
        <fullName evidence="2">Cytosol aminopeptidase</fullName>
        <ecNumber evidence="7">3.4.13.23</ecNumber>
    </recommendedName>
    <alternativeName>
        <fullName evidence="10">Cysteinylglycine-S-conjugate dipeptidase</fullName>
    </alternativeName>
    <alternativeName>
        <fullName evidence="11">Leucine aminopeptidase 3</fullName>
    </alternativeName>
    <alternativeName>
        <fullName evidence="9">Proline aminopeptidase</fullName>
    </alternativeName>
    <alternativeName>
        <fullName evidence="8">Prolyl aminopeptidase</fullName>
    </alternativeName>
</protein>
<evidence type="ECO:0000256" key="12">
    <source>
        <dbReference type="ARBA" id="ARBA00045966"/>
    </source>
</evidence>
<organism evidence="17 18">
    <name type="scientific">Drosophila navojoa</name>
    <name type="common">Fruit fly</name>
    <dbReference type="NCBI Taxonomy" id="7232"/>
    <lineage>
        <taxon>Eukaryota</taxon>
        <taxon>Metazoa</taxon>
        <taxon>Ecdysozoa</taxon>
        <taxon>Arthropoda</taxon>
        <taxon>Hexapoda</taxon>
        <taxon>Insecta</taxon>
        <taxon>Pterygota</taxon>
        <taxon>Neoptera</taxon>
        <taxon>Endopterygota</taxon>
        <taxon>Diptera</taxon>
        <taxon>Brachycera</taxon>
        <taxon>Muscomorpha</taxon>
        <taxon>Ephydroidea</taxon>
        <taxon>Drosophilidae</taxon>
        <taxon>Drosophila</taxon>
    </lineage>
</organism>
<reference evidence="17 18" key="1">
    <citation type="journal article" date="2019" name="J. Hered.">
        <title>An Improved Genome Assembly for Drosophila navojoa, the Basal Species in the mojavensis Cluster.</title>
        <authorList>
            <person name="Vanderlinde T."/>
            <person name="Dupim E.G."/>
            <person name="Nazario-Yepiz N.O."/>
            <person name="Carvalho A.B."/>
        </authorList>
    </citation>
    <scope>NUCLEOTIDE SEQUENCE [LARGE SCALE GENOMIC DNA]</scope>
    <source>
        <strain evidence="17">Navoj_Jal97</strain>
        <tissue evidence="17">Whole organism</tissue>
    </source>
</reference>
<dbReference type="EMBL" id="LSRL02000008">
    <property type="protein sequence ID" value="TDG51613.1"/>
    <property type="molecule type" value="Genomic_DNA"/>
</dbReference>
<evidence type="ECO:0000256" key="10">
    <source>
        <dbReference type="ARBA" id="ARBA00030997"/>
    </source>
</evidence>
<evidence type="ECO:0000256" key="2">
    <source>
        <dbReference type="ARBA" id="ARBA00014190"/>
    </source>
</evidence>
<evidence type="ECO:0000256" key="5">
    <source>
        <dbReference type="ARBA" id="ARBA00022801"/>
    </source>
</evidence>
<dbReference type="InterPro" id="IPR000819">
    <property type="entry name" value="Peptidase_M17_C"/>
</dbReference>
<dbReference type="PANTHER" id="PTHR11963:SF16">
    <property type="entry name" value="CYTOSOL AMINOPEPTIDASE"/>
    <property type="match status" value="1"/>
</dbReference>
<evidence type="ECO:0000256" key="11">
    <source>
        <dbReference type="ARBA" id="ARBA00031564"/>
    </source>
</evidence>
<dbReference type="Gene3D" id="3.40.220.10">
    <property type="entry name" value="Leucine Aminopeptidase, subunit E, domain 1"/>
    <property type="match status" value="1"/>
</dbReference>
<comment type="function">
    <text evidence="12">Cytosolic metallopeptidase that catalyzes the removal of unsubstituted N-terminal hydrophobic amino acids from various peptides. The presence of Zn(2+) ions is essential for the peptidase activity, and the association with other cofactors can modulate the substrate spectificity of the enzyme. For instance, in the presence of Mn(2+), it displays a specific Cys-Gly hydrolyzing activity of Cys-Gly-S-conjugates. Involved in the metabolism of glutathione and in the degradation of glutathione S-conjugates, which may play a role in the control of the cell redox status.</text>
</comment>
<evidence type="ECO:0000313" key="17">
    <source>
        <dbReference type="EMBL" id="TDG51613.1"/>
    </source>
</evidence>
<evidence type="ECO:0000256" key="14">
    <source>
        <dbReference type="ARBA" id="ARBA00049107"/>
    </source>
</evidence>
<dbReference type="SUPFAM" id="SSF53187">
    <property type="entry name" value="Zn-dependent exopeptidases"/>
    <property type="match status" value="1"/>
</dbReference>
<dbReference type="Gene3D" id="3.40.630.10">
    <property type="entry name" value="Zn peptidases"/>
    <property type="match status" value="1"/>
</dbReference>